<evidence type="ECO:0000313" key="1">
    <source>
        <dbReference type="EMBL" id="KAB8576225.1"/>
    </source>
</evidence>
<gene>
    <name evidence="1" type="ORF">FH972_025753</name>
</gene>
<dbReference type="EMBL" id="VIBQ01000066">
    <property type="protein sequence ID" value="KAB8576225.1"/>
    <property type="molecule type" value="Genomic_DNA"/>
</dbReference>
<organism evidence="1 2">
    <name type="scientific">Carpinus fangiana</name>
    <dbReference type="NCBI Taxonomy" id="176857"/>
    <lineage>
        <taxon>Eukaryota</taxon>
        <taxon>Viridiplantae</taxon>
        <taxon>Streptophyta</taxon>
        <taxon>Embryophyta</taxon>
        <taxon>Tracheophyta</taxon>
        <taxon>Spermatophyta</taxon>
        <taxon>Magnoliopsida</taxon>
        <taxon>eudicotyledons</taxon>
        <taxon>Gunneridae</taxon>
        <taxon>Pentapetalae</taxon>
        <taxon>rosids</taxon>
        <taxon>fabids</taxon>
        <taxon>Fagales</taxon>
        <taxon>Betulaceae</taxon>
        <taxon>Carpinus</taxon>
    </lineage>
</organism>
<protein>
    <submittedName>
        <fullName evidence="1">Uncharacterized protein</fullName>
    </submittedName>
</protein>
<reference evidence="1 2" key="1">
    <citation type="submission" date="2019-06" db="EMBL/GenBank/DDBJ databases">
        <title>A chromosomal-level reference genome of Carpinus fangiana (Coryloideae, Betulaceae).</title>
        <authorList>
            <person name="Yang X."/>
            <person name="Wang Z."/>
            <person name="Zhang L."/>
            <person name="Hao G."/>
            <person name="Liu J."/>
            <person name="Yang Y."/>
        </authorList>
    </citation>
    <scope>NUCLEOTIDE SEQUENCE [LARGE SCALE GENOMIC DNA]</scope>
    <source>
        <strain evidence="1">Cfa_2016G</strain>
        <tissue evidence="1">Leaf</tissue>
    </source>
</reference>
<proteinExistence type="predicted"/>
<name>A0A5N6L2H8_9ROSI</name>
<comment type="caution">
    <text evidence="1">The sequence shown here is derived from an EMBL/GenBank/DDBJ whole genome shotgun (WGS) entry which is preliminary data.</text>
</comment>
<evidence type="ECO:0000313" key="2">
    <source>
        <dbReference type="Proteomes" id="UP000327013"/>
    </source>
</evidence>
<keyword evidence="2" id="KW-1185">Reference proteome</keyword>
<sequence length="128" mass="14258">MQAQRRPAVRGRLGVCPAATMYAAPQMTHSLRPNSQPSGRTTSIAEHANITIEELATAPSHELPSYDEIVVYAAPFNDHGRNRVSAVPLSCRHGRIWHWIHNCKTPQTCAFAGKLRDKWRSPSPMYAV</sequence>
<accession>A0A5N6L2H8</accession>
<dbReference type="AlphaFoldDB" id="A0A5N6L2H8"/>
<dbReference type="Proteomes" id="UP000327013">
    <property type="component" value="Unassembled WGS sequence"/>
</dbReference>